<dbReference type="GO" id="GO:0004674">
    <property type="term" value="F:protein serine/threonine kinase activity"/>
    <property type="evidence" value="ECO:0007669"/>
    <property type="project" value="TreeGrafter"/>
</dbReference>
<keyword evidence="1" id="KW-0808">Transferase</keyword>
<dbReference type="GO" id="GO:0005524">
    <property type="term" value="F:ATP binding"/>
    <property type="evidence" value="ECO:0007669"/>
    <property type="project" value="UniProtKB-KW"/>
</dbReference>
<dbReference type="AlphaFoldDB" id="A0A6S7IVX7"/>
<dbReference type="InterPro" id="IPR011009">
    <property type="entry name" value="Kinase-like_dom_sf"/>
</dbReference>
<evidence type="ECO:0000256" key="5">
    <source>
        <dbReference type="SAM" id="MobiDB-lite"/>
    </source>
</evidence>
<dbReference type="Proteomes" id="UP001152795">
    <property type="component" value="Unassembled WGS sequence"/>
</dbReference>
<evidence type="ECO:0000256" key="2">
    <source>
        <dbReference type="ARBA" id="ARBA00022741"/>
    </source>
</evidence>
<dbReference type="Pfam" id="PF00069">
    <property type="entry name" value="Pkinase"/>
    <property type="match status" value="1"/>
</dbReference>
<dbReference type="Gene3D" id="3.30.200.20">
    <property type="entry name" value="Phosphorylase Kinase, domain 1"/>
    <property type="match status" value="1"/>
</dbReference>
<dbReference type="InterPro" id="IPR008271">
    <property type="entry name" value="Ser/Thr_kinase_AS"/>
</dbReference>
<keyword evidence="4" id="KW-0067">ATP-binding</keyword>
<dbReference type="InterPro" id="IPR000719">
    <property type="entry name" value="Prot_kinase_dom"/>
</dbReference>
<evidence type="ECO:0000256" key="1">
    <source>
        <dbReference type="ARBA" id="ARBA00022679"/>
    </source>
</evidence>
<gene>
    <name evidence="6" type="ORF">PACLA_8A026384</name>
</gene>
<evidence type="ECO:0000256" key="4">
    <source>
        <dbReference type="ARBA" id="ARBA00022840"/>
    </source>
</evidence>
<name>A0A6S7IVX7_PARCT</name>
<keyword evidence="2" id="KW-0547">Nucleotide-binding</keyword>
<evidence type="ECO:0000313" key="7">
    <source>
        <dbReference type="Proteomes" id="UP001152795"/>
    </source>
</evidence>
<dbReference type="PROSITE" id="PS00108">
    <property type="entry name" value="PROTEIN_KINASE_ST"/>
    <property type="match status" value="1"/>
</dbReference>
<feature type="compositionally biased region" description="Basic residues" evidence="5">
    <location>
        <begin position="10"/>
        <end position="26"/>
    </location>
</feature>
<dbReference type="CDD" id="cd00180">
    <property type="entry name" value="PKc"/>
    <property type="match status" value="1"/>
</dbReference>
<evidence type="ECO:0000256" key="3">
    <source>
        <dbReference type="ARBA" id="ARBA00022777"/>
    </source>
</evidence>
<comment type="caution">
    <text evidence="6">The sequence shown here is derived from an EMBL/GenBank/DDBJ whole genome shotgun (WGS) entry which is preliminary data.</text>
</comment>
<dbReference type="SMART" id="SM00220">
    <property type="entry name" value="S_TKc"/>
    <property type="match status" value="1"/>
</dbReference>
<accession>A0A6S7IVX7</accession>
<dbReference type="EMBL" id="CACRXK020012528">
    <property type="protein sequence ID" value="CAB4023494.1"/>
    <property type="molecule type" value="Genomic_DNA"/>
</dbReference>
<dbReference type="PROSITE" id="PS50011">
    <property type="entry name" value="PROTEIN_KINASE_DOM"/>
    <property type="match status" value="1"/>
</dbReference>
<dbReference type="InterPro" id="IPR051681">
    <property type="entry name" value="Ser/Thr_Kinases-Pseudokinases"/>
</dbReference>
<keyword evidence="7" id="KW-1185">Reference proteome</keyword>
<proteinExistence type="predicted"/>
<dbReference type="PANTHER" id="PTHR44329">
    <property type="entry name" value="SERINE/THREONINE-PROTEIN KINASE TNNI3K-RELATED"/>
    <property type="match status" value="1"/>
</dbReference>
<organism evidence="6 7">
    <name type="scientific">Paramuricea clavata</name>
    <name type="common">Red gorgonian</name>
    <name type="synonym">Violescent sea-whip</name>
    <dbReference type="NCBI Taxonomy" id="317549"/>
    <lineage>
        <taxon>Eukaryota</taxon>
        <taxon>Metazoa</taxon>
        <taxon>Cnidaria</taxon>
        <taxon>Anthozoa</taxon>
        <taxon>Octocorallia</taxon>
        <taxon>Malacalcyonacea</taxon>
        <taxon>Plexauridae</taxon>
        <taxon>Paramuricea</taxon>
    </lineage>
</organism>
<evidence type="ECO:0000313" key="6">
    <source>
        <dbReference type="EMBL" id="CAB4023494.1"/>
    </source>
</evidence>
<keyword evidence="3 6" id="KW-0418">Kinase</keyword>
<dbReference type="PANTHER" id="PTHR44329:SF288">
    <property type="entry name" value="MITOGEN-ACTIVATED PROTEIN KINASE KINASE KINASE 20"/>
    <property type="match status" value="1"/>
</dbReference>
<dbReference type="SUPFAM" id="SSF56112">
    <property type="entry name" value="Protein kinase-like (PK-like)"/>
    <property type="match status" value="1"/>
</dbReference>
<protein>
    <submittedName>
        <fullName evidence="6">Serine threonine- kinase HT1-like</fullName>
    </submittedName>
</protein>
<dbReference type="OrthoDB" id="5974690at2759"/>
<reference evidence="6" key="1">
    <citation type="submission" date="2020-04" db="EMBL/GenBank/DDBJ databases">
        <authorList>
            <person name="Alioto T."/>
            <person name="Alioto T."/>
            <person name="Gomez Garrido J."/>
        </authorList>
    </citation>
    <scope>NUCLEOTIDE SEQUENCE</scope>
    <source>
        <strain evidence="6">A484AB</strain>
    </source>
</reference>
<sequence>MRHTIEEKRKMRNQRKKRKQHQKSQLKRAALIQDAFRDVKAKSDQQRSIASTYYKLWKRSVDVNKKLQTKLDNRASNNKVTQLNMSSSSTCTVPVGITTIQHEELEEISNESIGNGVFGNCFLKKFIRLGITVVEKQLIDSTADMLYKEAIFMQKLSHRCIPLLFGVQLDKKPISLIMQFIGENNQSITVFKLLFDPLYQHQASEMSTKTWLCICYDITDALDHMHQRGYLHCDLKSNNVLVAQNKGYLIDFGKVCEISRPKAKKYKEVYTHIAPEVLKGYPVTTASDMYSLGRVLKAIGKKISSTILLQLANAATDLNPTKRPTLLKILTMLNAENIHS</sequence>
<feature type="region of interest" description="Disordered" evidence="5">
    <location>
        <begin position="1"/>
        <end position="27"/>
    </location>
</feature>
<dbReference type="Gene3D" id="1.10.510.10">
    <property type="entry name" value="Transferase(Phosphotransferase) domain 1"/>
    <property type="match status" value="1"/>
</dbReference>